<evidence type="ECO:0000313" key="3">
    <source>
        <dbReference type="Proteomes" id="UP001233999"/>
    </source>
</evidence>
<organism evidence="2 3">
    <name type="scientific">Diploptera punctata</name>
    <name type="common">Pacific beetle cockroach</name>
    <dbReference type="NCBI Taxonomy" id="6984"/>
    <lineage>
        <taxon>Eukaryota</taxon>
        <taxon>Metazoa</taxon>
        <taxon>Ecdysozoa</taxon>
        <taxon>Arthropoda</taxon>
        <taxon>Hexapoda</taxon>
        <taxon>Insecta</taxon>
        <taxon>Pterygota</taxon>
        <taxon>Neoptera</taxon>
        <taxon>Polyneoptera</taxon>
        <taxon>Dictyoptera</taxon>
        <taxon>Blattodea</taxon>
        <taxon>Blaberoidea</taxon>
        <taxon>Blaberidae</taxon>
        <taxon>Diplopterinae</taxon>
        <taxon>Diploptera</taxon>
    </lineage>
</organism>
<dbReference type="PANTHER" id="PTHR17695">
    <property type="entry name" value="SMALL SUBUNIT PROCESSOME COMPONENT 20 HOMOLOG"/>
    <property type="match status" value="1"/>
</dbReference>
<dbReference type="Proteomes" id="UP001233999">
    <property type="component" value="Unassembled WGS sequence"/>
</dbReference>
<keyword evidence="3" id="KW-1185">Reference proteome</keyword>
<feature type="domain" description="U3 small nucleolar RNA-associated protein 20" evidence="1">
    <location>
        <begin position="243"/>
        <end position="330"/>
    </location>
</feature>
<dbReference type="InterPro" id="IPR052575">
    <property type="entry name" value="SSU_processome_comp_20"/>
</dbReference>
<protein>
    <recommendedName>
        <fullName evidence="1">U3 small nucleolar RNA-associated protein 20 domain-containing protein</fullName>
    </recommendedName>
</protein>
<evidence type="ECO:0000259" key="1">
    <source>
        <dbReference type="Pfam" id="PF20416"/>
    </source>
</evidence>
<dbReference type="GO" id="GO:0030686">
    <property type="term" value="C:90S preribosome"/>
    <property type="evidence" value="ECO:0007669"/>
    <property type="project" value="TreeGrafter"/>
</dbReference>
<gene>
    <name evidence="2" type="ORF">L9F63_017303</name>
</gene>
<name>A0AAD7ZZY6_DIPPU</name>
<reference evidence="2" key="2">
    <citation type="submission" date="2023-05" db="EMBL/GenBank/DDBJ databases">
        <authorList>
            <person name="Fouks B."/>
        </authorList>
    </citation>
    <scope>NUCLEOTIDE SEQUENCE</scope>
    <source>
        <strain evidence="2">Stay&amp;Tobe</strain>
        <tissue evidence="2">Testes</tissue>
    </source>
</reference>
<sequence>MEYQKQLMRIVVLILDSFHFDLSRAEISELEVATKKNAMISNTQENLSNDRQTTPTEKIEDDNVIDNEDVVKRIEDAKPEELVEVFENVLDSENVVMNVEEEVKEVEVVKAIEKQTMLTKSVAMHVIQVITTGLLPQIHGVMAQMTPVEASHKLNKKQTASEKEEEGILQVPIALAAVKLLQRLPSYMLEQNLAGILMRLSAFLKSRLESIRRVTRDVRGSYQRLPSACSHLHNPRCTCLTQTLFQPGDIDCCLQSILELCKKDLFGDVAEEKEVNQITGKLHEARSTKSYDTFHILAQFITEKCFVDLLVPIREILSKTHSFKTIHNVLNV</sequence>
<dbReference type="InterPro" id="IPR046523">
    <property type="entry name" value="UTP20_dom"/>
</dbReference>
<reference evidence="2" key="1">
    <citation type="journal article" date="2023" name="IScience">
        <title>Live-bearing cockroach genome reveals convergent evolutionary mechanisms linked to viviparity in insects and beyond.</title>
        <authorList>
            <person name="Fouks B."/>
            <person name="Harrison M.C."/>
            <person name="Mikhailova A.A."/>
            <person name="Marchal E."/>
            <person name="English S."/>
            <person name="Carruthers M."/>
            <person name="Jennings E.C."/>
            <person name="Chiamaka E.L."/>
            <person name="Frigard R.A."/>
            <person name="Pippel M."/>
            <person name="Attardo G.M."/>
            <person name="Benoit J.B."/>
            <person name="Bornberg-Bauer E."/>
            <person name="Tobe S.S."/>
        </authorList>
    </citation>
    <scope>NUCLEOTIDE SEQUENCE</scope>
    <source>
        <strain evidence="2">Stay&amp;Tobe</strain>
    </source>
</reference>
<evidence type="ECO:0000313" key="2">
    <source>
        <dbReference type="EMBL" id="KAJ9589486.1"/>
    </source>
</evidence>
<accession>A0AAD7ZZY6</accession>
<proteinExistence type="predicted"/>
<comment type="caution">
    <text evidence="2">The sequence shown here is derived from an EMBL/GenBank/DDBJ whole genome shotgun (WGS) entry which is preliminary data.</text>
</comment>
<dbReference type="Pfam" id="PF20416">
    <property type="entry name" value="UTP20"/>
    <property type="match status" value="2"/>
</dbReference>
<dbReference type="AlphaFoldDB" id="A0AAD7ZZY6"/>
<dbReference type="EMBL" id="JASPKZ010004937">
    <property type="protein sequence ID" value="KAJ9589486.1"/>
    <property type="molecule type" value="Genomic_DNA"/>
</dbReference>
<feature type="domain" description="U3 small nucleolar RNA-associated protein 20" evidence="1">
    <location>
        <begin position="162"/>
        <end position="217"/>
    </location>
</feature>
<dbReference type="GO" id="GO:0032040">
    <property type="term" value="C:small-subunit processome"/>
    <property type="evidence" value="ECO:0007669"/>
    <property type="project" value="TreeGrafter"/>
</dbReference>
<dbReference type="PANTHER" id="PTHR17695:SF11">
    <property type="entry name" value="SMALL SUBUNIT PROCESSOME COMPONENT 20 HOMOLOG"/>
    <property type="match status" value="1"/>
</dbReference>